<dbReference type="PANTHER" id="PTHR33361:SF16">
    <property type="entry name" value="DUF885 DOMAIN-CONTAINING PROTEIN"/>
    <property type="match status" value="1"/>
</dbReference>
<keyword evidence="2" id="KW-1185">Reference proteome</keyword>
<gene>
    <name evidence="1" type="ORF">AHMF7605_18670</name>
</gene>
<dbReference type="Pfam" id="PF05960">
    <property type="entry name" value="DUF885"/>
    <property type="match status" value="1"/>
</dbReference>
<proteinExistence type="predicted"/>
<dbReference type="Proteomes" id="UP000240357">
    <property type="component" value="Unassembled WGS sequence"/>
</dbReference>
<dbReference type="PANTHER" id="PTHR33361">
    <property type="entry name" value="GLR0591 PROTEIN"/>
    <property type="match status" value="1"/>
</dbReference>
<dbReference type="AlphaFoldDB" id="A0A2T2YIP4"/>
<accession>A0A2T2YIP4</accession>
<evidence type="ECO:0000313" key="1">
    <source>
        <dbReference type="EMBL" id="PSR55383.1"/>
    </source>
</evidence>
<name>A0A2T2YIP4_9BACT</name>
<evidence type="ECO:0000313" key="2">
    <source>
        <dbReference type="Proteomes" id="UP000240357"/>
    </source>
</evidence>
<dbReference type="OrthoDB" id="9760040at2"/>
<reference evidence="1 2" key="1">
    <citation type="submission" date="2018-03" db="EMBL/GenBank/DDBJ databases">
        <title>Adhaeribacter sp. HMF7605 Genome sequencing and assembly.</title>
        <authorList>
            <person name="Kang H."/>
            <person name="Kang J."/>
            <person name="Cha I."/>
            <person name="Kim H."/>
            <person name="Joh K."/>
        </authorList>
    </citation>
    <scope>NUCLEOTIDE SEQUENCE [LARGE SCALE GENOMIC DNA]</scope>
    <source>
        <strain evidence="1 2">HMF7605</strain>
    </source>
</reference>
<sequence length="595" mass="68195">MKKLFFPFLFLALIFGCNKKTSETSDATSTTGNANLDTILKNYYEERLKLFPLEATAVADNRYNDQLPIDISVAHRAKAKALYNNYLAQLNQLDTASLKVQEKLSYAIFKRDMQMALEGLTFPEHLMPVNQFWGLPLTMAQLGSGASNQPFKTVKDYDNFLGRMTGFQTWGDTAVANMRRGLAAGYVLPKALTQKVLPQLKALLTNDPSKSIFFDPIKNIPKDIPAAEKDRLTKAYTQAIKEKVVPTYKKLHDFMEQEYLPKSRPTSGISAIPNGDKYYNYLVRYWTTTDKTPDEIFNTGQQEVKRIRAEMEKVKEQVGFKGDLPAFFKFVQNDARFKPYKTDQEVLNAYLNIEKRMQPQLKQLFGRVPKSKFEVRQTEAFREASASAEYNPPAPDGSRPGVFYVPVLNPKDYNRTEMESLFLHEAIPGHHYQISLQYENEDLPKFRRFGWYGANGEGWALYTEGLGKELGLYTDPYQYFGRLSGEMHRAIRLVVDAGMHSKNWTREQAIQFSKENEASDEQGIIAEIERYMAIPGQALSYKTGELKIRELRNRYQQQLGSKFKLSNFHDEILRDGVMPLAVLETKMNAWAANQK</sequence>
<dbReference type="EMBL" id="PYFT01000001">
    <property type="protein sequence ID" value="PSR55383.1"/>
    <property type="molecule type" value="Genomic_DNA"/>
</dbReference>
<organism evidence="1 2">
    <name type="scientific">Adhaeribacter arboris</name>
    <dbReference type="NCBI Taxonomy" id="2072846"/>
    <lineage>
        <taxon>Bacteria</taxon>
        <taxon>Pseudomonadati</taxon>
        <taxon>Bacteroidota</taxon>
        <taxon>Cytophagia</taxon>
        <taxon>Cytophagales</taxon>
        <taxon>Hymenobacteraceae</taxon>
        <taxon>Adhaeribacter</taxon>
    </lineage>
</organism>
<dbReference type="RefSeq" id="WP_106931562.1">
    <property type="nucleotide sequence ID" value="NZ_PYFT01000001.1"/>
</dbReference>
<comment type="caution">
    <text evidence="1">The sequence shown here is derived from an EMBL/GenBank/DDBJ whole genome shotgun (WGS) entry which is preliminary data.</text>
</comment>
<protein>
    <submittedName>
        <fullName evidence="1">DUF885 domain-containing protein</fullName>
    </submittedName>
</protein>
<dbReference type="PROSITE" id="PS51257">
    <property type="entry name" value="PROKAR_LIPOPROTEIN"/>
    <property type="match status" value="1"/>
</dbReference>
<dbReference type="InterPro" id="IPR010281">
    <property type="entry name" value="DUF885"/>
</dbReference>